<gene>
    <name evidence="3" type="ORF">K450DRAFT_245306</name>
</gene>
<dbReference type="GeneID" id="75915076"/>
<feature type="region of interest" description="Disordered" evidence="1">
    <location>
        <begin position="1"/>
        <end position="23"/>
    </location>
</feature>
<dbReference type="Proteomes" id="UP001206595">
    <property type="component" value="Unassembled WGS sequence"/>
</dbReference>
<keyword evidence="2" id="KW-1133">Transmembrane helix</keyword>
<evidence type="ECO:0000313" key="3">
    <source>
        <dbReference type="EMBL" id="KAI8578747.1"/>
    </source>
</evidence>
<keyword evidence="4" id="KW-1185">Reference proteome</keyword>
<evidence type="ECO:0000313" key="4">
    <source>
        <dbReference type="Proteomes" id="UP001206595"/>
    </source>
</evidence>
<evidence type="ECO:0000256" key="2">
    <source>
        <dbReference type="SAM" id="Phobius"/>
    </source>
</evidence>
<reference evidence="3" key="2">
    <citation type="journal article" date="2022" name="Proc. Natl. Acad. Sci. U.S.A.">
        <title>Diploid-dominant life cycles characterize the early evolution of Fungi.</title>
        <authorList>
            <person name="Amses K.R."/>
            <person name="Simmons D.R."/>
            <person name="Longcore J.E."/>
            <person name="Mondo S.J."/>
            <person name="Seto K."/>
            <person name="Jeronimo G.H."/>
            <person name="Bonds A.E."/>
            <person name="Quandt C.A."/>
            <person name="Davis W.J."/>
            <person name="Chang Y."/>
            <person name="Federici B.A."/>
            <person name="Kuo A."/>
            <person name="LaButti K."/>
            <person name="Pangilinan J."/>
            <person name="Andreopoulos W."/>
            <person name="Tritt A."/>
            <person name="Riley R."/>
            <person name="Hundley H."/>
            <person name="Johnson J."/>
            <person name="Lipzen A."/>
            <person name="Barry K."/>
            <person name="Lang B.F."/>
            <person name="Cuomo C.A."/>
            <person name="Buchler N.E."/>
            <person name="Grigoriev I.V."/>
            <person name="Spatafora J.W."/>
            <person name="Stajich J.E."/>
            <person name="James T.Y."/>
        </authorList>
    </citation>
    <scope>NUCLEOTIDE SEQUENCE</scope>
    <source>
        <strain evidence="3">AG</strain>
    </source>
</reference>
<keyword evidence="2" id="KW-0812">Transmembrane</keyword>
<comment type="caution">
    <text evidence="3">The sequence shown here is derived from an EMBL/GenBank/DDBJ whole genome shotgun (WGS) entry which is preliminary data.</text>
</comment>
<sequence>MRREGSASGTSNPRGEAKLEDRGHSHRITCCWPAFWVVCLVLLVKKKKKRIELNGLNLPLHLPCFLFLFSFTPD</sequence>
<proteinExistence type="predicted"/>
<accession>A0AAD5HC63</accession>
<reference evidence="3" key="1">
    <citation type="submission" date="2021-06" db="EMBL/GenBank/DDBJ databases">
        <authorList>
            <consortium name="DOE Joint Genome Institute"/>
            <person name="Mondo S.J."/>
            <person name="Amses K.R."/>
            <person name="Simmons D.R."/>
            <person name="Longcore J.E."/>
            <person name="Seto K."/>
            <person name="Alves G.H."/>
            <person name="Bonds A.E."/>
            <person name="Quandt C.A."/>
            <person name="Davis W.J."/>
            <person name="Chang Y."/>
            <person name="Letcher P.M."/>
            <person name="Powell M.J."/>
            <person name="Kuo A."/>
            <person name="Labutti K."/>
            <person name="Pangilinan J."/>
            <person name="Andreopoulos W."/>
            <person name="Tritt A."/>
            <person name="Riley R."/>
            <person name="Hundley H."/>
            <person name="Johnson J."/>
            <person name="Lipzen A."/>
            <person name="Barry K."/>
            <person name="Berbee M.L."/>
            <person name="Buchler N.E."/>
            <person name="Grigoriev I.V."/>
            <person name="Spatafora J.W."/>
            <person name="Stajich J.E."/>
            <person name="James T.Y."/>
        </authorList>
    </citation>
    <scope>NUCLEOTIDE SEQUENCE</scope>
    <source>
        <strain evidence="3">AG</strain>
    </source>
</reference>
<dbReference type="EMBL" id="MU620926">
    <property type="protein sequence ID" value="KAI8578747.1"/>
    <property type="molecule type" value="Genomic_DNA"/>
</dbReference>
<dbReference type="RefSeq" id="XP_051443751.1">
    <property type="nucleotide sequence ID" value="XM_051589731.1"/>
</dbReference>
<protein>
    <submittedName>
        <fullName evidence="3">Uncharacterized protein</fullName>
    </submittedName>
</protein>
<evidence type="ECO:0000256" key="1">
    <source>
        <dbReference type="SAM" id="MobiDB-lite"/>
    </source>
</evidence>
<dbReference type="AlphaFoldDB" id="A0AAD5HC63"/>
<feature type="transmembrane region" description="Helical" evidence="2">
    <location>
        <begin position="56"/>
        <end position="72"/>
    </location>
</feature>
<keyword evidence="2" id="KW-0472">Membrane</keyword>
<name>A0AAD5HC63_UMBRA</name>
<organism evidence="3 4">
    <name type="scientific">Umbelopsis ramanniana AG</name>
    <dbReference type="NCBI Taxonomy" id="1314678"/>
    <lineage>
        <taxon>Eukaryota</taxon>
        <taxon>Fungi</taxon>
        <taxon>Fungi incertae sedis</taxon>
        <taxon>Mucoromycota</taxon>
        <taxon>Mucoromycotina</taxon>
        <taxon>Umbelopsidomycetes</taxon>
        <taxon>Umbelopsidales</taxon>
        <taxon>Umbelopsidaceae</taxon>
        <taxon>Umbelopsis</taxon>
    </lineage>
</organism>